<dbReference type="AlphaFoldDB" id="A0A1I1ECC2"/>
<keyword evidence="2" id="KW-1185">Reference proteome</keyword>
<protein>
    <submittedName>
        <fullName evidence="1">Uncharacterized protein</fullName>
    </submittedName>
</protein>
<reference evidence="1 2" key="1">
    <citation type="submission" date="2016-10" db="EMBL/GenBank/DDBJ databases">
        <authorList>
            <person name="de Groot N.N."/>
        </authorList>
    </citation>
    <scope>NUCLEOTIDE SEQUENCE [LARGE SCALE GENOMIC DNA]</scope>
    <source>
        <strain evidence="1 2">DSM 6793</strain>
    </source>
</reference>
<organism evidence="1 2">
    <name type="scientific">Flexibacter flexilis DSM 6793</name>
    <dbReference type="NCBI Taxonomy" id="927664"/>
    <lineage>
        <taxon>Bacteria</taxon>
        <taxon>Pseudomonadati</taxon>
        <taxon>Bacteroidota</taxon>
        <taxon>Cytophagia</taxon>
        <taxon>Cytophagales</taxon>
        <taxon>Flexibacteraceae</taxon>
        <taxon>Flexibacter</taxon>
    </lineage>
</organism>
<gene>
    <name evidence="1" type="ORF">SAMN05421780_101653</name>
</gene>
<dbReference type="EMBL" id="FOLE01000001">
    <property type="protein sequence ID" value="SFB82620.1"/>
    <property type="molecule type" value="Genomic_DNA"/>
</dbReference>
<name>A0A1I1ECC2_9BACT</name>
<evidence type="ECO:0000313" key="1">
    <source>
        <dbReference type="EMBL" id="SFB82620.1"/>
    </source>
</evidence>
<proteinExistence type="predicted"/>
<dbReference type="STRING" id="927664.SAMN05421780_101653"/>
<evidence type="ECO:0000313" key="2">
    <source>
        <dbReference type="Proteomes" id="UP000199514"/>
    </source>
</evidence>
<accession>A0A1I1ECC2</accession>
<dbReference type="Proteomes" id="UP000199514">
    <property type="component" value="Unassembled WGS sequence"/>
</dbReference>
<sequence>MHKQLNTEFYIQYIHTVTYFFGRYFKKNGV</sequence>